<protein>
    <submittedName>
        <fullName evidence="6">Tetratricopeptide repeat protein 17</fullName>
    </submittedName>
</protein>
<name>A0ABM1A412_APLCA</name>
<feature type="compositionally biased region" description="Acidic residues" evidence="3">
    <location>
        <begin position="956"/>
        <end position="980"/>
    </location>
</feature>
<evidence type="ECO:0000256" key="4">
    <source>
        <dbReference type="SAM" id="SignalP"/>
    </source>
</evidence>
<feature type="signal peptide" evidence="4">
    <location>
        <begin position="1"/>
        <end position="23"/>
    </location>
</feature>
<feature type="region of interest" description="Disordered" evidence="3">
    <location>
        <begin position="956"/>
        <end position="1026"/>
    </location>
</feature>
<dbReference type="InterPro" id="IPR019734">
    <property type="entry name" value="TPR_rpt"/>
</dbReference>
<organism evidence="5 6">
    <name type="scientific">Aplysia californica</name>
    <name type="common">California sea hare</name>
    <dbReference type="NCBI Taxonomy" id="6500"/>
    <lineage>
        <taxon>Eukaryota</taxon>
        <taxon>Metazoa</taxon>
        <taxon>Spiralia</taxon>
        <taxon>Lophotrochozoa</taxon>
        <taxon>Mollusca</taxon>
        <taxon>Gastropoda</taxon>
        <taxon>Heterobranchia</taxon>
        <taxon>Euthyneura</taxon>
        <taxon>Tectipleura</taxon>
        <taxon>Aplysiida</taxon>
        <taxon>Aplysioidea</taxon>
        <taxon>Aplysiidae</taxon>
        <taxon>Aplysia</taxon>
    </lineage>
</organism>
<feature type="repeat" description="TPR" evidence="1">
    <location>
        <begin position="277"/>
        <end position="310"/>
    </location>
</feature>
<evidence type="ECO:0000256" key="1">
    <source>
        <dbReference type="PROSITE-ProRule" id="PRU00339"/>
    </source>
</evidence>
<feature type="compositionally biased region" description="Basic and acidic residues" evidence="3">
    <location>
        <begin position="1043"/>
        <end position="1064"/>
    </location>
</feature>
<feature type="region of interest" description="Disordered" evidence="3">
    <location>
        <begin position="734"/>
        <end position="756"/>
    </location>
</feature>
<feature type="coiled-coil region" evidence="2">
    <location>
        <begin position="330"/>
        <end position="364"/>
    </location>
</feature>
<dbReference type="Proteomes" id="UP000694888">
    <property type="component" value="Unplaced"/>
</dbReference>
<feature type="chain" id="PRO_5045785496" evidence="4">
    <location>
        <begin position="24"/>
        <end position="1314"/>
    </location>
</feature>
<dbReference type="SMART" id="SM00028">
    <property type="entry name" value="TPR"/>
    <property type="match status" value="7"/>
</dbReference>
<feature type="compositionally biased region" description="Basic and acidic residues" evidence="3">
    <location>
        <begin position="427"/>
        <end position="448"/>
    </location>
</feature>
<feature type="compositionally biased region" description="Basic and acidic residues" evidence="3">
    <location>
        <begin position="996"/>
        <end position="1026"/>
    </location>
</feature>
<keyword evidence="5" id="KW-1185">Reference proteome</keyword>
<evidence type="ECO:0000313" key="6">
    <source>
        <dbReference type="RefSeq" id="XP_012940375.1"/>
    </source>
</evidence>
<dbReference type="GeneID" id="101853012"/>
<gene>
    <name evidence="6" type="primary">LOC101853012</name>
</gene>
<evidence type="ECO:0000256" key="2">
    <source>
        <dbReference type="SAM" id="Coils"/>
    </source>
</evidence>
<dbReference type="Pfam" id="PF13181">
    <property type="entry name" value="TPR_8"/>
    <property type="match status" value="1"/>
</dbReference>
<feature type="region of interest" description="Disordered" evidence="3">
    <location>
        <begin position="427"/>
        <end position="455"/>
    </location>
</feature>
<dbReference type="PROSITE" id="PS50005">
    <property type="entry name" value="TPR"/>
    <property type="match status" value="1"/>
</dbReference>
<dbReference type="Gene3D" id="1.25.40.10">
    <property type="entry name" value="Tetratricopeptide repeat domain"/>
    <property type="match status" value="3"/>
</dbReference>
<proteinExistence type="predicted"/>
<accession>A0ABM1A412</accession>
<evidence type="ECO:0000256" key="3">
    <source>
        <dbReference type="SAM" id="MobiDB-lite"/>
    </source>
</evidence>
<keyword evidence="4" id="KW-0732">Signal</keyword>
<dbReference type="SUPFAM" id="SSF48452">
    <property type="entry name" value="TPR-like"/>
    <property type="match status" value="1"/>
</dbReference>
<evidence type="ECO:0000313" key="5">
    <source>
        <dbReference type="Proteomes" id="UP000694888"/>
    </source>
</evidence>
<dbReference type="InterPro" id="IPR011990">
    <property type="entry name" value="TPR-like_helical_dom_sf"/>
</dbReference>
<dbReference type="PANTHER" id="PTHR16091">
    <property type="entry name" value="TTC17 PROTEIN"/>
    <property type="match status" value="1"/>
</dbReference>
<feature type="region of interest" description="Disordered" evidence="3">
    <location>
        <begin position="1038"/>
        <end position="1064"/>
    </location>
</feature>
<keyword evidence="1" id="KW-0802">TPR repeat</keyword>
<dbReference type="PANTHER" id="PTHR16091:SF1">
    <property type="entry name" value="TETRATRICOPEPTIDE REPEAT PROTEIN 17"/>
    <property type="match status" value="1"/>
</dbReference>
<dbReference type="RefSeq" id="XP_012940375.1">
    <property type="nucleotide sequence ID" value="XM_013084921.2"/>
</dbReference>
<feature type="compositionally biased region" description="Low complexity" evidence="3">
    <location>
        <begin position="741"/>
        <end position="750"/>
    </location>
</feature>
<sequence length="1314" mass="149715">MASTITLVVLVSLVLQKCTITNGSTHWIVTEDGRIQAQADSVFNLRRPYDLVAFVNQEDRASMLNGLKKELLNRKDEIDKNEDRDTGLEQKFYKTNPDCIEAGKPLPEFDLYISTVLPLENKGIRPEEHIDINGSPNPHPKAPDCTAFMDLEFSMHAFEHLEGMKARHNLSGTPELGLKNAITHRENVDDYGHLVFEALNKNKTSWILYNMAAFYWRIKGNPYQAVECIRRALHHSPSRLQKDVALISLANILHRAKFSNEAAILVHAALEVSKELNVNHFTLGNIYAVLGEYNKSIICFENTLKIQPDFEAAAKRRHAVLCHSKLEMALEAQHRSLQRTLKDLKDYQRKHDLYQSQSDKLLAEQVPHEVKVAQHHAYEQLKVRDRSTEMDEYCRMVDRDGKQVLLCTWSRKSPTLDFDFAFLEDAPDKGKEESNPEKLNDSKADPKSPDYSQPVRAPLYSKYRKHKPTEHDVYTQSQWPKKDECDSMVKKVPDPRNLTTIYLSPENKGFEVKELLTQAQGLDPAGQHPLPWYPPVCVPLMELAEGNPAVYDHLKSVSYAERSRIPLKYNDPSMRKVLLSHVNDGLVTEEEVGQRILTALKKNIGPQWILYNLAGLYWRIVGNNDHGIECIRRSIYLSPPQYRDIPLVNLANILYRYGRYDDAIVIMRDALAVNDVEPSSHFFFGHLLWATRNYTGAAFHYEEALAYDPLHSSALDALRAMKCYIKYHHAAQSAAPPPQEPSAASAQSQAGNCQHKSTETESRVICKSENNNEEKCIIETRSRNRVADCNGQCTQTCTITPVKMDGCSGDLNLENAIIGHCSGKGGKQFSTDQDDMLFSTDFTSKLDEVSDYYEKKGLCEGDECSHLRVQQGGQRPHTKLEYVEGVLKHKLIFLQVSPSELQVEADDCIIFNDGTKSAGCNREEFRTYIEELERDIIALENILGGSDSALHCALSLEDDEETDDEDDDDDDEAEDEEDPEEVRYIASLMIAPMRRRREEEEKERKKQEEKKWREEEEKKRREQEEAWRKREFAVPHAIVRPQPRVESEEEKNPPRFPPLDDHELPDTRVHLGRLGRLNWSPEDCSGEEKMDFSQYASTWLCPTAKGLRLEEYIDFDEMIKHEQEEPVCDRKLISPVRAMGHLPSIMSRGTLKLSPEVGLKEVLQMLGGEEEPVSVMGTRITHALIQNRTSWVAYSLAALFWRVEGDAKEALDCLQMALTYVPHTYKDTVLISLANVLQNVQYSNDAIVVTSAALDVTSDLPVSHFTMANIYAAKADWNHAVMFYQSTLGLQSSFKPARERLKAILCRGLATQQL</sequence>
<keyword evidence="2" id="KW-0175">Coiled coil</keyword>
<reference evidence="6" key="1">
    <citation type="submission" date="2025-08" db="UniProtKB">
        <authorList>
            <consortium name="RefSeq"/>
        </authorList>
    </citation>
    <scope>IDENTIFICATION</scope>
</reference>
<dbReference type="InterPro" id="IPR052630">
    <property type="entry name" value="TTC17"/>
</dbReference>